<evidence type="ECO:0000256" key="1">
    <source>
        <dbReference type="SAM" id="Phobius"/>
    </source>
</evidence>
<dbReference type="PANTHER" id="PTHR38442:SF1">
    <property type="entry name" value="INNER MEMBRANE PROTEIN"/>
    <property type="match status" value="1"/>
</dbReference>
<keyword evidence="1" id="KW-0812">Transmembrane</keyword>
<evidence type="ECO:0000313" key="2">
    <source>
        <dbReference type="EMBL" id="BDI03640.1"/>
    </source>
</evidence>
<sequence>MAAPGPAAAVLRSIEPLARPPGRLLEPTMNAAPALANPADSPEARLRRMQRGATALLGAAAALLAASHVWRDAHPAWAWLGAFAEAALVGGLADWFAVVALFRRPLGLPIWHTAIIPARKDDIARNLGEFVETHLLTPEALRKEVAEGDLAERLAEALQQPETADALAGWLLQATPQLLASLDDERLAVWLAEAVHAELMRLDLPELSGRAATRLANAGQHQRVLDAVAGALQRYVADPEHLGAIAEFLARALNLDNAIYKTMIKAAAPRATQALAHMLGELRAAEEHPWRTQLDTWVQEWVQALPQSEGWRAHLGEWQTEALASPSAQAWLHGLWPRLKARLLAAQGNPQPGATSPAPLSASLSGLVRQLGHRLHQDPALRASINQALADTLAGLVQRHRGASARFLEAQLARWSPAEMSDKVELAIGRDLQFIRINGTLVGGLVGLVLHALRQL</sequence>
<protein>
    <submittedName>
        <fullName evidence="2">Membrane protein</fullName>
    </submittedName>
</protein>
<dbReference type="Proteomes" id="UP001057498">
    <property type="component" value="Chromosome"/>
</dbReference>
<feature type="transmembrane region" description="Helical" evidence="1">
    <location>
        <begin position="76"/>
        <end position="102"/>
    </location>
</feature>
<feature type="transmembrane region" description="Helical" evidence="1">
    <location>
        <begin position="52"/>
        <end position="70"/>
    </location>
</feature>
<dbReference type="EMBL" id="AP025730">
    <property type="protein sequence ID" value="BDI03640.1"/>
    <property type="molecule type" value="Genomic_DNA"/>
</dbReference>
<organism evidence="2 3">
    <name type="scientific">Sphaerotilus microaerophilus</name>
    <dbReference type="NCBI Taxonomy" id="2914710"/>
    <lineage>
        <taxon>Bacteria</taxon>
        <taxon>Pseudomonadati</taxon>
        <taxon>Pseudomonadota</taxon>
        <taxon>Betaproteobacteria</taxon>
        <taxon>Burkholderiales</taxon>
        <taxon>Sphaerotilaceae</taxon>
        <taxon>Sphaerotilus</taxon>
    </lineage>
</organism>
<proteinExistence type="predicted"/>
<keyword evidence="1" id="KW-0472">Membrane</keyword>
<name>A0ABM7YHF3_9BURK</name>
<accession>A0ABM7YHF3</accession>
<evidence type="ECO:0000313" key="3">
    <source>
        <dbReference type="Proteomes" id="UP001057498"/>
    </source>
</evidence>
<keyword evidence="3" id="KW-1185">Reference proteome</keyword>
<reference evidence="2" key="1">
    <citation type="submission" date="2022-04" db="EMBL/GenBank/DDBJ databases">
        <title>Whole genome sequence of Sphaerotilus sp. FB-5.</title>
        <authorList>
            <person name="Takeda M."/>
            <person name="Narihara S."/>
            <person name="Akimoto M."/>
            <person name="Akimoto R."/>
            <person name="Nishiyashiki S."/>
            <person name="Murakami T."/>
        </authorList>
    </citation>
    <scope>NUCLEOTIDE SEQUENCE</scope>
    <source>
        <strain evidence="2">FB-5</strain>
    </source>
</reference>
<dbReference type="Pfam" id="PF04286">
    <property type="entry name" value="DUF445"/>
    <property type="match status" value="1"/>
</dbReference>
<gene>
    <name evidence="2" type="ORF">CATMQ487_06100</name>
</gene>
<dbReference type="InterPro" id="IPR007383">
    <property type="entry name" value="DUF445"/>
</dbReference>
<dbReference type="PANTHER" id="PTHR38442">
    <property type="entry name" value="INNER MEMBRANE PROTEIN-RELATED"/>
    <property type="match status" value="1"/>
</dbReference>
<keyword evidence="1" id="KW-1133">Transmembrane helix</keyword>